<evidence type="ECO:0008006" key="3">
    <source>
        <dbReference type="Google" id="ProtNLM"/>
    </source>
</evidence>
<gene>
    <name evidence="1" type="ORF">OEZ85_013585</name>
</gene>
<reference evidence="1 2" key="1">
    <citation type="submission" date="2023-05" db="EMBL/GenBank/DDBJ databases">
        <title>A 100% complete, gapless, phased diploid assembly of the Scenedesmus obliquus UTEX 3031 genome.</title>
        <authorList>
            <person name="Biondi T.C."/>
            <person name="Hanschen E.R."/>
            <person name="Kwon T."/>
            <person name="Eng W."/>
            <person name="Kruse C.P.S."/>
            <person name="Koehler S.I."/>
            <person name="Kunde Y."/>
            <person name="Gleasner C.D."/>
            <person name="You Mak K.T."/>
            <person name="Polle J."/>
            <person name="Hovde B.T."/>
            <person name="Starkenburg S.R."/>
        </authorList>
    </citation>
    <scope>NUCLEOTIDE SEQUENCE [LARGE SCALE GENOMIC DNA]</scope>
    <source>
        <strain evidence="1 2">DOE0152z</strain>
    </source>
</reference>
<name>A0ABY8UU81_TETOB</name>
<dbReference type="Proteomes" id="UP001244341">
    <property type="component" value="Chromosome 17b"/>
</dbReference>
<evidence type="ECO:0000313" key="2">
    <source>
        <dbReference type="Proteomes" id="UP001244341"/>
    </source>
</evidence>
<dbReference type="InterPro" id="IPR038765">
    <property type="entry name" value="Papain-like_cys_pep_sf"/>
</dbReference>
<protein>
    <recommendedName>
        <fullName evidence="3">Peptidase C1A papain C-terminal domain-containing protein</fullName>
    </recommendedName>
</protein>
<dbReference type="Gene3D" id="3.90.70.10">
    <property type="entry name" value="Cysteine proteinases"/>
    <property type="match status" value="2"/>
</dbReference>
<dbReference type="EMBL" id="CP126224">
    <property type="protein sequence ID" value="WIA23946.1"/>
    <property type="molecule type" value="Genomic_DNA"/>
</dbReference>
<keyword evidence="2" id="KW-1185">Reference proteome</keyword>
<organism evidence="1 2">
    <name type="scientific">Tetradesmus obliquus</name>
    <name type="common">Green alga</name>
    <name type="synonym">Acutodesmus obliquus</name>
    <dbReference type="NCBI Taxonomy" id="3088"/>
    <lineage>
        <taxon>Eukaryota</taxon>
        <taxon>Viridiplantae</taxon>
        <taxon>Chlorophyta</taxon>
        <taxon>core chlorophytes</taxon>
        <taxon>Chlorophyceae</taxon>
        <taxon>CS clade</taxon>
        <taxon>Sphaeropleales</taxon>
        <taxon>Scenedesmaceae</taxon>
        <taxon>Tetradesmus</taxon>
    </lineage>
</organism>
<proteinExistence type="predicted"/>
<dbReference type="SUPFAM" id="SSF54001">
    <property type="entry name" value="Cysteine proteinases"/>
    <property type="match status" value="1"/>
</dbReference>
<evidence type="ECO:0000313" key="1">
    <source>
        <dbReference type="EMBL" id="WIA23946.1"/>
    </source>
</evidence>
<accession>A0ABY8UU81</accession>
<sequence>MYYIAGSPQVHDSSNPQHTPGGVSYIGAINDQKLCSTCVGHAVPKAIQISLAATLARDPHSFAVSPEAFYYCAEPAGRSCKTGWDIPEALRAMTNSPQTIQRHIRAHGAVVTRMVVNADFEVQFKASAKGKPGLELPPYRYNVTARPSYAHAAVITGYDNQEYTWTILNSWGTGKDPSQVRSAGVTADDAFVMVTFDTVAGIVDHFGLQPAGHEAGGPR</sequence>